<dbReference type="PATRIC" id="fig|1215343.11.peg.1223"/>
<gene>
    <name evidence="2" type="ordered locus">B488_11850</name>
</gene>
<dbReference type="KEGG" id="lcc:B488_11850"/>
<dbReference type="NCBIfam" id="NF008886">
    <property type="entry name" value="PRK11920.1"/>
    <property type="match status" value="1"/>
</dbReference>
<dbReference type="InterPro" id="IPR030489">
    <property type="entry name" value="TR_Rrf2-type_CS"/>
</dbReference>
<dbReference type="InterPro" id="IPR036388">
    <property type="entry name" value="WH-like_DNA-bd_sf"/>
</dbReference>
<organism evidence="2 3">
    <name type="scientific">Liberibacter crescens (strain BT-1)</name>
    <dbReference type="NCBI Taxonomy" id="1215343"/>
    <lineage>
        <taxon>Bacteria</taxon>
        <taxon>Pseudomonadati</taxon>
        <taxon>Pseudomonadota</taxon>
        <taxon>Alphaproteobacteria</taxon>
        <taxon>Hyphomicrobiales</taxon>
        <taxon>Rhizobiaceae</taxon>
        <taxon>Liberibacter</taxon>
    </lineage>
</organism>
<name>L0EW41_LIBCB</name>
<dbReference type="Gene3D" id="1.10.10.10">
    <property type="entry name" value="Winged helix-like DNA-binding domain superfamily/Winged helix DNA-binding domain"/>
    <property type="match status" value="1"/>
</dbReference>
<dbReference type="GO" id="GO:0005829">
    <property type="term" value="C:cytosol"/>
    <property type="evidence" value="ECO:0007669"/>
    <property type="project" value="TreeGrafter"/>
</dbReference>
<dbReference type="STRING" id="1215343.B488_11850"/>
<sequence length="141" mass="15733">MYCAVNEGRLSRIAQIAKVYGVSELFLFKVLQPLTKAGIIETVRGRHGGIRLRCPASKITVLDVVKVTEESFYMASCFEEGVKDCPLTGNCSLSSVLQMALNAFFDVLMKYSIEYLVKTQPQIRSLLDLEDFDSIASKIKI</sequence>
<dbReference type="NCBIfam" id="TIGR00738">
    <property type="entry name" value="rrf2_super"/>
    <property type="match status" value="1"/>
</dbReference>
<dbReference type="PROSITE" id="PS01332">
    <property type="entry name" value="HTH_RRF2_1"/>
    <property type="match status" value="1"/>
</dbReference>
<dbReference type="PANTHER" id="PTHR33221">
    <property type="entry name" value="WINGED HELIX-TURN-HELIX TRANSCRIPTIONAL REGULATOR, RRF2 FAMILY"/>
    <property type="match status" value="1"/>
</dbReference>
<dbReference type="SUPFAM" id="SSF46785">
    <property type="entry name" value="Winged helix' DNA-binding domain"/>
    <property type="match status" value="1"/>
</dbReference>
<keyword evidence="3" id="KW-1185">Reference proteome</keyword>
<keyword evidence="1" id="KW-0238">DNA-binding</keyword>
<dbReference type="Pfam" id="PF02082">
    <property type="entry name" value="Rrf2"/>
    <property type="match status" value="1"/>
</dbReference>
<evidence type="ECO:0000256" key="1">
    <source>
        <dbReference type="ARBA" id="ARBA00023125"/>
    </source>
</evidence>
<dbReference type="eggNOG" id="COG1959">
    <property type="taxonomic scope" value="Bacteria"/>
</dbReference>
<dbReference type="PROSITE" id="PS51197">
    <property type="entry name" value="HTH_RRF2_2"/>
    <property type="match status" value="1"/>
</dbReference>
<dbReference type="Proteomes" id="UP000010799">
    <property type="component" value="Chromosome"/>
</dbReference>
<dbReference type="HOGENOM" id="CLU_107144_2_1_5"/>
<evidence type="ECO:0000313" key="2">
    <source>
        <dbReference type="EMBL" id="AGA65177.1"/>
    </source>
</evidence>
<dbReference type="SMR" id="L0EW41"/>
<dbReference type="AlphaFoldDB" id="L0EW41"/>
<accession>L0EW41</accession>
<dbReference type="InterPro" id="IPR036390">
    <property type="entry name" value="WH_DNA-bd_sf"/>
</dbReference>
<proteinExistence type="predicted"/>
<evidence type="ECO:0000313" key="3">
    <source>
        <dbReference type="Proteomes" id="UP000010799"/>
    </source>
</evidence>
<dbReference type="EMBL" id="CP003789">
    <property type="protein sequence ID" value="AGA65177.1"/>
    <property type="molecule type" value="Genomic_DNA"/>
</dbReference>
<protein>
    <submittedName>
        <fullName evidence="2">Iron-responsive repressor RirA</fullName>
    </submittedName>
</protein>
<dbReference type="GO" id="GO:0003677">
    <property type="term" value="F:DNA binding"/>
    <property type="evidence" value="ECO:0007669"/>
    <property type="project" value="UniProtKB-KW"/>
</dbReference>
<reference evidence="2 3" key="1">
    <citation type="journal article" date="2012" name="Stand. Genomic Sci.">
        <title>Complete genome sequence of Liberibacter crescens BT-1.</title>
        <authorList>
            <person name="Leonard M.T."/>
            <person name="Fagen J.R."/>
            <person name="Davis-Richardson A.G."/>
            <person name="Davis M.J."/>
            <person name="Triplett E.W."/>
        </authorList>
    </citation>
    <scope>NUCLEOTIDE SEQUENCE [LARGE SCALE GENOMIC DNA]</scope>
    <source>
        <strain evidence="2 3">BT-1</strain>
    </source>
</reference>
<dbReference type="GO" id="GO:0003700">
    <property type="term" value="F:DNA-binding transcription factor activity"/>
    <property type="evidence" value="ECO:0007669"/>
    <property type="project" value="TreeGrafter"/>
</dbReference>
<dbReference type="PANTHER" id="PTHR33221:SF4">
    <property type="entry name" value="HTH-TYPE TRANSCRIPTIONAL REPRESSOR NSRR"/>
    <property type="match status" value="1"/>
</dbReference>
<dbReference type="InterPro" id="IPR000944">
    <property type="entry name" value="Tscrpt_reg_Rrf2"/>
</dbReference>